<dbReference type="EMBL" id="JWJG01000028">
    <property type="protein sequence ID" value="KIF83717.1"/>
    <property type="molecule type" value="Genomic_DNA"/>
</dbReference>
<dbReference type="OrthoDB" id="9813211at2"/>
<comment type="caution">
    <text evidence="3">The sequence shown here is derived from an EMBL/GenBank/DDBJ whole genome shotgun (WGS) entry which is preliminary data.</text>
</comment>
<feature type="domain" description="Glycosyltransferase subfamily 4-like N-terminal" evidence="2">
    <location>
        <begin position="16"/>
        <end position="176"/>
    </location>
</feature>
<evidence type="ECO:0000313" key="4">
    <source>
        <dbReference type="Proteomes" id="UP000031572"/>
    </source>
</evidence>
<dbReference type="NCBIfam" id="TIGR03088">
    <property type="entry name" value="stp2"/>
    <property type="match status" value="1"/>
</dbReference>
<accession>A0A0C1YSM7</accession>
<feature type="domain" description="Glycosyl transferase family 1" evidence="1">
    <location>
        <begin position="196"/>
        <end position="354"/>
    </location>
</feature>
<keyword evidence="3" id="KW-0808">Transferase</keyword>
<dbReference type="AlphaFoldDB" id="A0A0C1YSM7"/>
<keyword evidence="4" id="KW-1185">Reference proteome</keyword>
<dbReference type="InterPro" id="IPR050194">
    <property type="entry name" value="Glycosyltransferase_grp1"/>
</dbReference>
<dbReference type="STRING" id="709839.TSA66_13160"/>
<dbReference type="SUPFAM" id="SSF53756">
    <property type="entry name" value="UDP-Glycosyltransferase/glycogen phosphorylase"/>
    <property type="match status" value="1"/>
</dbReference>
<protein>
    <submittedName>
        <fullName evidence="3">Glycosyl transferase group 1 protein</fullName>
    </submittedName>
</protein>
<evidence type="ECO:0000259" key="2">
    <source>
        <dbReference type="Pfam" id="PF13439"/>
    </source>
</evidence>
<dbReference type="GO" id="GO:0016757">
    <property type="term" value="F:glycosyltransferase activity"/>
    <property type="evidence" value="ECO:0007669"/>
    <property type="project" value="InterPro"/>
</dbReference>
<dbReference type="PANTHER" id="PTHR45947:SF14">
    <property type="entry name" value="SLL1723 PROTEIN"/>
    <property type="match status" value="1"/>
</dbReference>
<dbReference type="Proteomes" id="UP000031572">
    <property type="component" value="Unassembled WGS sequence"/>
</dbReference>
<dbReference type="PANTHER" id="PTHR45947">
    <property type="entry name" value="SULFOQUINOVOSYL TRANSFERASE SQD2"/>
    <property type="match status" value="1"/>
</dbReference>
<gene>
    <name evidence="3" type="ORF">TSA66_13160</name>
</gene>
<proteinExistence type="predicted"/>
<dbReference type="InterPro" id="IPR001296">
    <property type="entry name" value="Glyco_trans_1"/>
</dbReference>
<evidence type="ECO:0000313" key="3">
    <source>
        <dbReference type="EMBL" id="KIF83717.1"/>
    </source>
</evidence>
<name>A0A0C1YSM7_9BURK</name>
<dbReference type="RefSeq" id="WP_040040361.1">
    <property type="nucleotide sequence ID" value="NZ_JWJG01000028.1"/>
</dbReference>
<dbReference type="Pfam" id="PF00534">
    <property type="entry name" value="Glycos_transf_1"/>
    <property type="match status" value="1"/>
</dbReference>
<dbReference type="Gene3D" id="3.40.50.2000">
    <property type="entry name" value="Glycogen Phosphorylase B"/>
    <property type="match status" value="2"/>
</dbReference>
<dbReference type="InterPro" id="IPR017522">
    <property type="entry name" value="Sugar_tfrase_PEP-CTERM_Stp2"/>
</dbReference>
<sequence>MVDIPLIVHLTYALDFGGLESLLVERINRMPTNKYRHAVICLTRYTDFSKKIKKPDVALYALHKPPGQAPGTHFKLWKLLRQLRPTVLHTYNLAAIEYGVTGLLAGVPVRINGSHGREASDPDGRNRSHNRLRKWLIPFYDVCYSNSADLLRWNKSVIGVPDGKIRLLNNGIDTDRFRPARLLARPEGMEHFPADCFVVGTVGRIQEVKNQTLLIEAFAKLRELVPLCRERLRLVIVGTGPLHTFLMEKADRLGLAEIVWMPGARMDVPEILNAFSVFALSSLAEGTPGSVLEAMATGLPVVATRVGGVPDVVCDGATGLLVPSHDVDAMAAALARYCLDPELAARHGAAGRAWVEQKFAMDSMVSAYTDMYDDLCKNKLQGAYKPCAE</sequence>
<dbReference type="Pfam" id="PF13439">
    <property type="entry name" value="Glyco_transf_4"/>
    <property type="match status" value="1"/>
</dbReference>
<reference evidence="3 4" key="1">
    <citation type="submission" date="2014-12" db="EMBL/GenBank/DDBJ databases">
        <title>Denitrispirillum autotrophicum gen. nov., sp. nov., Denitrifying, Facultatively Autotrophic Bacteria Isolated from Rice Paddy Soil.</title>
        <authorList>
            <person name="Ishii S."/>
            <person name="Ashida N."/>
            <person name="Ohno H."/>
            <person name="Otsuka S."/>
            <person name="Yokota A."/>
            <person name="Senoo K."/>
        </authorList>
    </citation>
    <scope>NUCLEOTIDE SEQUENCE [LARGE SCALE GENOMIC DNA]</scope>
    <source>
        <strain evidence="3 4">TSA66</strain>
    </source>
</reference>
<dbReference type="InterPro" id="IPR028098">
    <property type="entry name" value="Glyco_trans_4-like_N"/>
</dbReference>
<evidence type="ECO:0000259" key="1">
    <source>
        <dbReference type="Pfam" id="PF00534"/>
    </source>
</evidence>
<organism evidence="3 4">
    <name type="scientific">Noviherbaspirillum autotrophicum</name>
    <dbReference type="NCBI Taxonomy" id="709839"/>
    <lineage>
        <taxon>Bacteria</taxon>
        <taxon>Pseudomonadati</taxon>
        <taxon>Pseudomonadota</taxon>
        <taxon>Betaproteobacteria</taxon>
        <taxon>Burkholderiales</taxon>
        <taxon>Oxalobacteraceae</taxon>
        <taxon>Noviherbaspirillum</taxon>
    </lineage>
</organism>